<proteinExistence type="predicted"/>
<dbReference type="PANTHER" id="PTHR46578">
    <property type="entry name" value="ARM-REPEAT/TETRATRICOPEPTIDE REPEAT (TPR)-LIKE PROTEIN"/>
    <property type="match status" value="1"/>
</dbReference>
<organism evidence="2 3">
    <name type="scientific">Solanum tuberosum</name>
    <name type="common">Potato</name>
    <dbReference type="NCBI Taxonomy" id="4113"/>
    <lineage>
        <taxon>Eukaryota</taxon>
        <taxon>Viridiplantae</taxon>
        <taxon>Streptophyta</taxon>
        <taxon>Embryophyta</taxon>
        <taxon>Tracheophyta</taxon>
        <taxon>Spermatophyta</taxon>
        <taxon>Magnoliopsida</taxon>
        <taxon>eudicotyledons</taxon>
        <taxon>Gunneridae</taxon>
        <taxon>Pentapetalae</taxon>
        <taxon>asterids</taxon>
        <taxon>lamiids</taxon>
        <taxon>Solanales</taxon>
        <taxon>Solanaceae</taxon>
        <taxon>Solanoideae</taxon>
        <taxon>Solaneae</taxon>
        <taxon>Solanum</taxon>
    </lineage>
</organism>
<dbReference type="EnsemblPlants" id="PGSC0003DMT400064280">
    <property type="protein sequence ID" value="PGSC0003DMT400064280"/>
    <property type="gene ID" value="PGSC0003DMG400024974"/>
</dbReference>
<dbReference type="PaxDb" id="4113-PGSC0003DMT400064280"/>
<dbReference type="PANTHER" id="PTHR46578:SF4">
    <property type="entry name" value="ARM-REPEAT_TETRATRICOPEPTIDE REPEAT (TPR)-LIKE PROTEIN"/>
    <property type="match status" value="1"/>
</dbReference>
<keyword evidence="3" id="KW-1185">Reference proteome</keyword>
<evidence type="ECO:0000313" key="2">
    <source>
        <dbReference type="EnsemblPlants" id="PGSC0003DMT400064280"/>
    </source>
</evidence>
<reference evidence="2" key="2">
    <citation type="submission" date="2015-06" db="UniProtKB">
        <authorList>
            <consortium name="EnsemblPlants"/>
        </authorList>
    </citation>
    <scope>IDENTIFICATION</scope>
    <source>
        <strain evidence="2">DM1-3 516 R44</strain>
    </source>
</reference>
<sequence length="142" mass="16550">MRPHIKSLWRRSQAYHMKGLARLSLMDCLMFINERSKLNGNKSSTRKIPYYAIRMLNKQMTATWIFADAAKSMKDDIDDNGTHKSRVQHRLAGGKMKGKIEEALLKSMPTPVKDKEHRLLKKGRLWRTSRRSKGVIEPSQER</sequence>
<dbReference type="Gramene" id="PGSC0003DMT400064280">
    <property type="protein sequence ID" value="PGSC0003DMT400064280"/>
    <property type="gene ID" value="PGSC0003DMG400024974"/>
</dbReference>
<name>M1CC31_SOLTU</name>
<accession>M1CC31</accession>
<evidence type="ECO:0000313" key="3">
    <source>
        <dbReference type="Proteomes" id="UP000011115"/>
    </source>
</evidence>
<reference evidence="3" key="1">
    <citation type="journal article" date="2011" name="Nature">
        <title>Genome sequence and analysis of the tuber crop potato.</title>
        <authorList>
            <consortium name="The Potato Genome Sequencing Consortium"/>
        </authorList>
    </citation>
    <scope>NUCLEOTIDE SEQUENCE [LARGE SCALE GENOMIC DNA]</scope>
    <source>
        <strain evidence="3">cv. DM1-3 516 R44</strain>
    </source>
</reference>
<feature type="compositionally biased region" description="Basic residues" evidence="1">
    <location>
        <begin position="118"/>
        <end position="133"/>
    </location>
</feature>
<dbReference type="STRING" id="4113.M1CC31"/>
<dbReference type="AlphaFoldDB" id="M1CC31"/>
<feature type="region of interest" description="Disordered" evidence="1">
    <location>
        <begin position="106"/>
        <end position="142"/>
    </location>
</feature>
<dbReference type="InParanoid" id="M1CC31"/>
<dbReference type="HOGENOM" id="CLU_1819269_0_0_1"/>
<evidence type="ECO:0000256" key="1">
    <source>
        <dbReference type="SAM" id="MobiDB-lite"/>
    </source>
</evidence>
<dbReference type="Proteomes" id="UP000011115">
    <property type="component" value="Unassembled WGS sequence"/>
</dbReference>
<protein>
    <submittedName>
        <fullName evidence="2">Heat shock protein 70 (HSP70)-interacting protein</fullName>
    </submittedName>
</protein>